<dbReference type="InterPro" id="IPR029032">
    <property type="entry name" value="AhpD-like"/>
</dbReference>
<protein>
    <submittedName>
        <fullName evidence="2">Carboxymuconolactone decarboxylase family protein</fullName>
    </submittedName>
</protein>
<gene>
    <name evidence="2" type="ORF">WKW77_33840</name>
</gene>
<dbReference type="PANTHER" id="PTHR35446">
    <property type="entry name" value="SI:CH211-175M2.5"/>
    <property type="match status" value="1"/>
</dbReference>
<dbReference type="NCBIfam" id="TIGR00778">
    <property type="entry name" value="ahpD_dom"/>
    <property type="match status" value="1"/>
</dbReference>
<name>A0ABU8VQZ2_9BURK</name>
<proteinExistence type="predicted"/>
<dbReference type="PANTHER" id="PTHR35446:SF2">
    <property type="entry name" value="CARBOXYMUCONOLACTONE DECARBOXYLASE-LIKE DOMAIN-CONTAINING PROTEIN"/>
    <property type="match status" value="1"/>
</dbReference>
<dbReference type="InterPro" id="IPR003779">
    <property type="entry name" value="CMD-like"/>
</dbReference>
<dbReference type="EMBL" id="JBBKZU010000029">
    <property type="protein sequence ID" value="MEJ8816078.1"/>
    <property type="molecule type" value="Genomic_DNA"/>
</dbReference>
<organism evidence="2 3">
    <name type="scientific">Variovorax ureilyticus</name>
    <dbReference type="NCBI Taxonomy" id="1836198"/>
    <lineage>
        <taxon>Bacteria</taxon>
        <taxon>Pseudomonadati</taxon>
        <taxon>Pseudomonadota</taxon>
        <taxon>Betaproteobacteria</taxon>
        <taxon>Burkholderiales</taxon>
        <taxon>Comamonadaceae</taxon>
        <taxon>Variovorax</taxon>
    </lineage>
</organism>
<evidence type="ECO:0000259" key="1">
    <source>
        <dbReference type="Pfam" id="PF02627"/>
    </source>
</evidence>
<feature type="domain" description="Carboxymuconolactone decarboxylase-like" evidence="1">
    <location>
        <begin position="56"/>
        <end position="106"/>
    </location>
</feature>
<sequence>MSHLEILEPEEASEEVCALYMDFQRRMGFPSAPNFIMVQGHSLAAASGTWGLVQNTLVGGSLPRTLKEMVFAAISADRRCQYCEAAHLACCRMLGVDDETLEKLSTNVEDVDPVKARDIIKFGIKCARDPQALTKLDFDHLRSHDLRESEIMELISMSALAVYANIVADATAVPPDEMFGRL</sequence>
<dbReference type="SUPFAM" id="SSF69118">
    <property type="entry name" value="AhpD-like"/>
    <property type="match status" value="1"/>
</dbReference>
<accession>A0ABU8VQZ2</accession>
<dbReference type="InterPro" id="IPR004675">
    <property type="entry name" value="AhpD_core"/>
</dbReference>
<evidence type="ECO:0000313" key="2">
    <source>
        <dbReference type="EMBL" id="MEJ8816078.1"/>
    </source>
</evidence>
<comment type="caution">
    <text evidence="2">The sequence shown here is derived from an EMBL/GenBank/DDBJ whole genome shotgun (WGS) entry which is preliminary data.</text>
</comment>
<dbReference type="Proteomes" id="UP001365846">
    <property type="component" value="Unassembled WGS sequence"/>
</dbReference>
<evidence type="ECO:0000313" key="3">
    <source>
        <dbReference type="Proteomes" id="UP001365846"/>
    </source>
</evidence>
<reference evidence="2 3" key="1">
    <citation type="submission" date="2024-03" db="EMBL/GenBank/DDBJ databases">
        <title>Novel species of the genus Variovorax.</title>
        <authorList>
            <person name="Liu Q."/>
            <person name="Xin Y.-H."/>
        </authorList>
    </citation>
    <scope>NUCLEOTIDE SEQUENCE [LARGE SCALE GENOMIC DNA]</scope>
    <source>
        <strain evidence="2 3">KACC 18899</strain>
    </source>
</reference>
<keyword evidence="3" id="KW-1185">Reference proteome</keyword>
<dbReference type="Pfam" id="PF02627">
    <property type="entry name" value="CMD"/>
    <property type="match status" value="1"/>
</dbReference>
<dbReference type="Gene3D" id="1.20.1290.10">
    <property type="entry name" value="AhpD-like"/>
    <property type="match status" value="1"/>
</dbReference>
<dbReference type="RefSeq" id="WP_340361273.1">
    <property type="nucleotide sequence ID" value="NZ_JBBKZU010000029.1"/>
</dbReference>